<gene>
    <name evidence="8" type="ORF">GPM918_LOCUS12819</name>
    <name evidence="9" type="ORF">SRO942_LOCUS12819</name>
</gene>
<dbReference type="InterPro" id="IPR000058">
    <property type="entry name" value="Znf_AN1"/>
</dbReference>
<evidence type="ECO:0000313" key="9">
    <source>
        <dbReference type="EMBL" id="CAF3754883.1"/>
    </source>
</evidence>
<organism evidence="8 10">
    <name type="scientific">Didymodactylos carnosus</name>
    <dbReference type="NCBI Taxonomy" id="1234261"/>
    <lineage>
        <taxon>Eukaryota</taxon>
        <taxon>Metazoa</taxon>
        <taxon>Spiralia</taxon>
        <taxon>Gnathifera</taxon>
        <taxon>Rotifera</taxon>
        <taxon>Eurotatoria</taxon>
        <taxon>Bdelloidea</taxon>
        <taxon>Philodinida</taxon>
        <taxon>Philodinidae</taxon>
        <taxon>Didymodactylos</taxon>
    </lineage>
</organism>
<keyword evidence="3 5" id="KW-0863">Zinc-finger</keyword>
<keyword evidence="1" id="KW-0479">Metal-binding</keyword>
<dbReference type="AlphaFoldDB" id="A0A814FJZ1"/>
<dbReference type="InterPro" id="IPR057357">
    <property type="entry name" value="Znf-C2H2_ZFAND2A/B"/>
</dbReference>
<dbReference type="Pfam" id="PF25403">
    <property type="entry name" value="zf-C2H2_ZFAND2"/>
    <property type="match status" value="1"/>
</dbReference>
<dbReference type="GO" id="GO:0045047">
    <property type="term" value="P:protein targeting to ER"/>
    <property type="evidence" value="ECO:0007669"/>
    <property type="project" value="TreeGrafter"/>
</dbReference>
<feature type="region of interest" description="Disordered" evidence="6">
    <location>
        <begin position="340"/>
        <end position="361"/>
    </location>
</feature>
<evidence type="ECO:0000256" key="3">
    <source>
        <dbReference type="ARBA" id="ARBA00022771"/>
    </source>
</evidence>
<name>A0A814FJZ1_9BILA</name>
<dbReference type="SMART" id="SM00154">
    <property type="entry name" value="ZnF_AN1"/>
    <property type="match status" value="2"/>
</dbReference>
<dbReference type="PROSITE" id="PS51039">
    <property type="entry name" value="ZF_AN1"/>
    <property type="match status" value="2"/>
</dbReference>
<sequence length="361" mass="40938">MEFPDLGKHCCVQTCNRLDFLPMKCDACTKIFCKNHIKYDEHNCESSYHKDVQVPVCPLCNKVVSCPRNEEPDKVISAHIDRDCKSDPALRRPRIYKNRCSASNCKQREAIAVHCDKCLKTYCLKHRFPEDHKCNGFENTGRQMSRTGAAAIDRLKSFTTNTSVKSSTPSAPISVNTMDNNNSQITNNNAATTAVTLNNDLDDLQELGSKMSIEDSDLQQYEDYLLAKALQESEEEIRRSKPQMLELEWKCPGRRLPLTTTTNSPVSLSANEIIAVNSNNQHLITKQDDQKMTNEAEEFDNEHDNTLTNKKITISSFRSVVGKPSRTTVKKVDMNTIIADLSNKNRQQEEDKKVQKQTTVK</sequence>
<dbReference type="Pfam" id="PF01428">
    <property type="entry name" value="zf-AN1"/>
    <property type="match status" value="2"/>
</dbReference>
<dbReference type="EMBL" id="CAJOBC010002854">
    <property type="protein sequence ID" value="CAF3754883.1"/>
    <property type="molecule type" value="Genomic_DNA"/>
</dbReference>
<evidence type="ECO:0000256" key="5">
    <source>
        <dbReference type="PROSITE-ProRule" id="PRU00449"/>
    </source>
</evidence>
<dbReference type="Proteomes" id="UP000681722">
    <property type="component" value="Unassembled WGS sequence"/>
</dbReference>
<dbReference type="PANTHER" id="PTHR14677">
    <property type="entry name" value="ARSENITE INDUCUBLE RNA ASSOCIATED PROTEIN AIP-1-RELATED"/>
    <property type="match status" value="1"/>
</dbReference>
<proteinExistence type="predicted"/>
<keyword evidence="2" id="KW-0677">Repeat</keyword>
<evidence type="ECO:0000256" key="4">
    <source>
        <dbReference type="ARBA" id="ARBA00022833"/>
    </source>
</evidence>
<evidence type="ECO:0000313" key="10">
    <source>
        <dbReference type="Proteomes" id="UP000663829"/>
    </source>
</evidence>
<accession>A0A814FJZ1</accession>
<dbReference type="Proteomes" id="UP000663829">
    <property type="component" value="Unassembled WGS sequence"/>
</dbReference>
<dbReference type="Gene3D" id="4.10.1110.10">
    <property type="entry name" value="AN1-like Zinc finger"/>
    <property type="match status" value="2"/>
</dbReference>
<evidence type="ECO:0000256" key="6">
    <source>
        <dbReference type="SAM" id="MobiDB-lite"/>
    </source>
</evidence>
<evidence type="ECO:0000256" key="2">
    <source>
        <dbReference type="ARBA" id="ARBA00022737"/>
    </source>
</evidence>
<reference evidence="8" key="1">
    <citation type="submission" date="2021-02" db="EMBL/GenBank/DDBJ databases">
        <authorList>
            <person name="Nowell W R."/>
        </authorList>
    </citation>
    <scope>NUCLEOTIDE SEQUENCE</scope>
</reference>
<feature type="domain" description="AN1-type" evidence="7">
    <location>
        <begin position="94"/>
        <end position="142"/>
    </location>
</feature>
<dbReference type="EMBL" id="CAJNOQ010002854">
    <property type="protein sequence ID" value="CAF0982371.1"/>
    <property type="molecule type" value="Genomic_DNA"/>
</dbReference>
<protein>
    <recommendedName>
        <fullName evidence="7">AN1-type domain-containing protein</fullName>
    </recommendedName>
</protein>
<dbReference type="OrthoDB" id="431929at2759"/>
<evidence type="ECO:0000313" key="8">
    <source>
        <dbReference type="EMBL" id="CAF0982371.1"/>
    </source>
</evidence>
<dbReference type="FunFam" id="4.10.1110.10:FF:000003">
    <property type="entry name" value="AN1-type zinc finger protein 2B isoform X1"/>
    <property type="match status" value="1"/>
</dbReference>
<dbReference type="GO" id="GO:0005783">
    <property type="term" value="C:endoplasmic reticulum"/>
    <property type="evidence" value="ECO:0007669"/>
    <property type="project" value="TreeGrafter"/>
</dbReference>
<evidence type="ECO:0000256" key="1">
    <source>
        <dbReference type="ARBA" id="ARBA00022723"/>
    </source>
</evidence>
<evidence type="ECO:0000259" key="7">
    <source>
        <dbReference type="PROSITE" id="PS51039"/>
    </source>
</evidence>
<keyword evidence="10" id="KW-1185">Reference proteome</keyword>
<dbReference type="GO" id="GO:0043161">
    <property type="term" value="P:proteasome-mediated ubiquitin-dependent protein catabolic process"/>
    <property type="evidence" value="ECO:0007669"/>
    <property type="project" value="TreeGrafter"/>
</dbReference>
<dbReference type="SUPFAM" id="SSF118310">
    <property type="entry name" value="AN1-like Zinc finger"/>
    <property type="match status" value="2"/>
</dbReference>
<dbReference type="GO" id="GO:0008270">
    <property type="term" value="F:zinc ion binding"/>
    <property type="evidence" value="ECO:0007669"/>
    <property type="project" value="UniProtKB-KW"/>
</dbReference>
<dbReference type="PANTHER" id="PTHR14677:SF20">
    <property type="entry name" value="ZINC FINGER AN1-TYPE CONTAINING 2A-RELATED"/>
    <property type="match status" value="1"/>
</dbReference>
<keyword evidence="4" id="KW-0862">Zinc</keyword>
<feature type="domain" description="AN1-type" evidence="7">
    <location>
        <begin position="4"/>
        <end position="52"/>
    </location>
</feature>
<dbReference type="InterPro" id="IPR035896">
    <property type="entry name" value="AN1-like_Znf"/>
</dbReference>
<comment type="caution">
    <text evidence="8">The sequence shown here is derived from an EMBL/GenBank/DDBJ whole genome shotgun (WGS) entry which is preliminary data.</text>
</comment>